<evidence type="ECO:0000313" key="2">
    <source>
        <dbReference type="EMBL" id="MBM7036166.1"/>
    </source>
</evidence>
<dbReference type="RefSeq" id="WP_205157760.1">
    <property type="nucleotide sequence ID" value="NZ_JAFEUM010000002.1"/>
</dbReference>
<dbReference type="InterPro" id="IPR001509">
    <property type="entry name" value="Epimerase_deHydtase"/>
</dbReference>
<dbReference type="SUPFAM" id="SSF51735">
    <property type="entry name" value="NAD(P)-binding Rossmann-fold domains"/>
    <property type="match status" value="1"/>
</dbReference>
<dbReference type="Proteomes" id="UP000809621">
    <property type="component" value="Unassembled WGS sequence"/>
</dbReference>
<accession>A0ABS2HK09</accession>
<evidence type="ECO:0000259" key="1">
    <source>
        <dbReference type="Pfam" id="PF01370"/>
    </source>
</evidence>
<dbReference type="Pfam" id="PF01370">
    <property type="entry name" value="Epimerase"/>
    <property type="match status" value="1"/>
</dbReference>
<gene>
    <name evidence="2" type="ORF">JQC93_07050</name>
</gene>
<dbReference type="PANTHER" id="PTHR43242">
    <property type="entry name" value="NAD(P)-BINDING ROSSMANN-FOLD SUPERFAMILY PROTEIN"/>
    <property type="match status" value="1"/>
</dbReference>
<evidence type="ECO:0000313" key="3">
    <source>
        <dbReference type="Proteomes" id="UP000809621"/>
    </source>
</evidence>
<reference evidence="2 3" key="1">
    <citation type="submission" date="2021-02" db="EMBL/GenBank/DDBJ databases">
        <authorList>
            <person name="Park J.-S."/>
        </authorList>
    </citation>
    <scope>NUCLEOTIDE SEQUENCE [LARGE SCALE GENOMIC DNA]</scope>
    <source>
        <strain evidence="2 3">188UL20-2</strain>
    </source>
</reference>
<protein>
    <submittedName>
        <fullName evidence="2">NAD-dependent epimerase/dehydratase family protein</fullName>
    </submittedName>
</protein>
<proteinExistence type="predicted"/>
<feature type="domain" description="NAD-dependent epimerase/dehydratase" evidence="1">
    <location>
        <begin position="4"/>
        <end position="181"/>
    </location>
</feature>
<dbReference type="Gene3D" id="3.40.50.720">
    <property type="entry name" value="NAD(P)-binding Rossmann-like Domain"/>
    <property type="match status" value="1"/>
</dbReference>
<comment type="caution">
    <text evidence="2">The sequence shown here is derived from an EMBL/GenBank/DDBJ whole genome shotgun (WGS) entry which is preliminary data.</text>
</comment>
<sequence>MSKVLVIGAGWLGDPLANHFAALGQQVLATHRSRPPSTAHSIPLNLLEDLPAEALQSVASFNPDVIVGCFPPGYRHLSADDKDLNPYMECWKKVLVLAKQCHNPIVVMVSSSAVYPDCLDVATEQDANVHTATGVNGFSDKSMKLLATEQLIIESSYRYLILRSTGLIGPNRHPSRFVAKLSTVSQAAPVNMVHLNDVIGAITHCINWLTTHPHRRGETINITTPNTCSKAEFYQAAVDAADIDLPLPTVSNKPAKRVSAGKLLSIGYHFEFEHVLDALNAIKA</sequence>
<organism evidence="2 3">
    <name type="scientific">Vibrio ulleungensis</name>
    <dbReference type="NCBI Taxonomy" id="2807619"/>
    <lineage>
        <taxon>Bacteria</taxon>
        <taxon>Pseudomonadati</taxon>
        <taxon>Pseudomonadota</taxon>
        <taxon>Gammaproteobacteria</taxon>
        <taxon>Vibrionales</taxon>
        <taxon>Vibrionaceae</taxon>
        <taxon>Vibrio</taxon>
    </lineage>
</organism>
<dbReference type="InterPro" id="IPR036291">
    <property type="entry name" value="NAD(P)-bd_dom_sf"/>
</dbReference>
<name>A0ABS2HK09_9VIBR</name>
<keyword evidence="3" id="KW-1185">Reference proteome</keyword>
<dbReference type="PANTHER" id="PTHR43242:SF1">
    <property type="entry name" value="NAD(P)-BINDING ROSSMANN-FOLD SUPERFAMILY PROTEIN"/>
    <property type="match status" value="1"/>
</dbReference>
<dbReference type="EMBL" id="JAFEUM010000002">
    <property type="protein sequence ID" value="MBM7036166.1"/>
    <property type="molecule type" value="Genomic_DNA"/>
</dbReference>